<protein>
    <submittedName>
        <fullName evidence="2">Uncharacterized protein</fullName>
    </submittedName>
</protein>
<evidence type="ECO:0000313" key="3">
    <source>
        <dbReference type="Proteomes" id="UP000825729"/>
    </source>
</evidence>
<evidence type="ECO:0000313" key="2">
    <source>
        <dbReference type="EMBL" id="KAG9446563.1"/>
    </source>
</evidence>
<gene>
    <name evidence="2" type="ORF">H6P81_012691</name>
</gene>
<accession>A0AAV7ECU5</accession>
<dbReference type="EMBL" id="JAINDJ010000005">
    <property type="protein sequence ID" value="KAG9446563.1"/>
    <property type="molecule type" value="Genomic_DNA"/>
</dbReference>
<proteinExistence type="predicted"/>
<reference evidence="2 3" key="1">
    <citation type="submission" date="2021-07" db="EMBL/GenBank/DDBJ databases">
        <title>The Aristolochia fimbriata genome: insights into angiosperm evolution, floral development and chemical biosynthesis.</title>
        <authorList>
            <person name="Jiao Y."/>
        </authorList>
    </citation>
    <scope>NUCLEOTIDE SEQUENCE [LARGE SCALE GENOMIC DNA]</scope>
    <source>
        <strain evidence="2">IBCAS-2021</strain>
        <tissue evidence="2">Leaf</tissue>
    </source>
</reference>
<dbReference type="AlphaFoldDB" id="A0AAV7ECU5"/>
<feature type="compositionally biased region" description="Basic and acidic residues" evidence="1">
    <location>
        <begin position="143"/>
        <end position="168"/>
    </location>
</feature>
<keyword evidence="3" id="KW-1185">Reference proteome</keyword>
<name>A0AAV7ECU5_ARIFI</name>
<organism evidence="2 3">
    <name type="scientific">Aristolochia fimbriata</name>
    <name type="common">White veined hardy Dutchman's pipe vine</name>
    <dbReference type="NCBI Taxonomy" id="158543"/>
    <lineage>
        <taxon>Eukaryota</taxon>
        <taxon>Viridiplantae</taxon>
        <taxon>Streptophyta</taxon>
        <taxon>Embryophyta</taxon>
        <taxon>Tracheophyta</taxon>
        <taxon>Spermatophyta</taxon>
        <taxon>Magnoliopsida</taxon>
        <taxon>Magnoliidae</taxon>
        <taxon>Piperales</taxon>
        <taxon>Aristolochiaceae</taxon>
        <taxon>Aristolochia</taxon>
    </lineage>
</organism>
<comment type="caution">
    <text evidence="2">The sequence shown here is derived from an EMBL/GenBank/DDBJ whole genome shotgun (WGS) entry which is preliminary data.</text>
</comment>
<feature type="compositionally biased region" description="Basic and acidic residues" evidence="1">
    <location>
        <begin position="70"/>
        <end position="97"/>
    </location>
</feature>
<feature type="region of interest" description="Disordered" evidence="1">
    <location>
        <begin position="1"/>
        <end position="174"/>
    </location>
</feature>
<feature type="compositionally biased region" description="Basic and acidic residues" evidence="1">
    <location>
        <begin position="20"/>
        <end position="60"/>
    </location>
</feature>
<dbReference type="Proteomes" id="UP000825729">
    <property type="component" value="Unassembled WGS sequence"/>
</dbReference>
<feature type="compositionally biased region" description="Basic and acidic residues" evidence="1">
    <location>
        <begin position="1"/>
        <end position="12"/>
    </location>
</feature>
<sequence>MKEMRKMNRKPDVNVPDVIRGNEPRGREWGEEKGKKMMRGNDDEGEPQRGEAETENERRMGGPGRALRSGGHETEINETDEKMKIRENIQGRGEIKLSRNIQGIHPGKPISNKMWKPVDHGPGSLFNGGPMNRKGPGEGGEGEGPHEAEQRGGGGGDREATAKGEGGRRPKRVA</sequence>
<evidence type="ECO:0000256" key="1">
    <source>
        <dbReference type="SAM" id="MobiDB-lite"/>
    </source>
</evidence>